<keyword evidence="2" id="KW-0812">Transmembrane</keyword>
<keyword evidence="2" id="KW-1133">Transmembrane helix</keyword>
<feature type="transmembrane region" description="Helical" evidence="2">
    <location>
        <begin position="134"/>
        <end position="154"/>
    </location>
</feature>
<feature type="transmembrane region" description="Helical" evidence="2">
    <location>
        <begin position="402"/>
        <end position="422"/>
    </location>
</feature>
<dbReference type="OrthoDB" id="5959412at2759"/>
<proteinExistence type="inferred from homology"/>
<feature type="transmembrane region" description="Helical" evidence="2">
    <location>
        <begin position="342"/>
        <end position="360"/>
    </location>
</feature>
<protein>
    <submittedName>
        <fullName evidence="3">Major facilitator super domain-containing protein 12</fullName>
    </submittedName>
</protein>
<dbReference type="InterPro" id="IPR011701">
    <property type="entry name" value="MFS"/>
</dbReference>
<evidence type="ECO:0000256" key="2">
    <source>
        <dbReference type="SAM" id="Phobius"/>
    </source>
</evidence>
<dbReference type="GO" id="GO:0008643">
    <property type="term" value="P:carbohydrate transport"/>
    <property type="evidence" value="ECO:0007669"/>
    <property type="project" value="InterPro"/>
</dbReference>
<feature type="transmembrane region" description="Helical" evidence="2">
    <location>
        <begin position="64"/>
        <end position="89"/>
    </location>
</feature>
<accession>A0A9W9YTL0</accession>
<dbReference type="FunFam" id="1.20.1250.20:FF:000431">
    <property type="entry name" value="Predicted protein"/>
    <property type="match status" value="1"/>
</dbReference>
<dbReference type="GO" id="GO:0005886">
    <property type="term" value="C:plasma membrane"/>
    <property type="evidence" value="ECO:0007669"/>
    <property type="project" value="TreeGrafter"/>
</dbReference>
<feature type="transmembrane region" description="Helical" evidence="2">
    <location>
        <begin position="234"/>
        <end position="254"/>
    </location>
</feature>
<evidence type="ECO:0000313" key="3">
    <source>
        <dbReference type="EMBL" id="KAJ7363318.1"/>
    </source>
</evidence>
<evidence type="ECO:0000313" key="4">
    <source>
        <dbReference type="Proteomes" id="UP001163046"/>
    </source>
</evidence>
<feature type="transmembrane region" description="Helical" evidence="2">
    <location>
        <begin position="473"/>
        <end position="497"/>
    </location>
</feature>
<feature type="transmembrane region" description="Helical" evidence="2">
    <location>
        <begin position="101"/>
        <end position="122"/>
    </location>
</feature>
<dbReference type="Pfam" id="PF07690">
    <property type="entry name" value="MFS_1"/>
    <property type="match status" value="1"/>
</dbReference>
<name>A0A9W9YTL0_9CNID</name>
<feature type="transmembrane region" description="Helical" evidence="2">
    <location>
        <begin position="307"/>
        <end position="330"/>
    </location>
</feature>
<dbReference type="SUPFAM" id="SSF103473">
    <property type="entry name" value="MFS general substrate transporter"/>
    <property type="match status" value="1"/>
</dbReference>
<sequence length="538" mass="59587">MAASLFSLCNKKDKRTKAKDRTPLGQRIAYCTGHIFNDLCSAVWFTYFIVYFNKVVGLSTTETGLLFLIAQGADAILTPFMGIGCDRLVIKRLARYGKRKIWHLFGTIFVAIAWPFIFSPCLACSDESPGWLPLAYYSATVVIFHVGWAAVQIAHLSLIPEIARRPGEIVELNAVRSGLTFVCGIFIYVVTWILLGQTNEEGINRNLWKEFHGKTVIPNQSSNDPCEEELVKQLSLIVVGTGFVFSFVFHWGTVEPTSLAATGRKKIEQESLDEPSSEQSLCVQIVEREAAPHKPRTWRQWFKDPRFYAMGAVYTCTRITVNVSQSYFPFYLTETLHFQKEAIAYFPLVILISGTFASLIVKKISKSLGTKWTFCIACVVVLGACAWFYVQTLSGRDGIYAAAFIMGSGNSVMLVTVLSMTADMIGIDTASGGFVYSVMGFLDKGFVGVVVLIIQTFYPDSPDGVICEQCSSYVRLVFTLAPGISAVIALVIVALCFKSKLILSCRPRIETANQSTQTTMESIDDLYETIADLPSSNV</sequence>
<dbReference type="InterPro" id="IPR039672">
    <property type="entry name" value="MFS_2"/>
</dbReference>
<keyword evidence="2" id="KW-0472">Membrane</keyword>
<reference evidence="3" key="1">
    <citation type="submission" date="2023-01" db="EMBL/GenBank/DDBJ databases">
        <title>Genome assembly of the deep-sea coral Lophelia pertusa.</title>
        <authorList>
            <person name="Herrera S."/>
            <person name="Cordes E."/>
        </authorList>
    </citation>
    <scope>NUCLEOTIDE SEQUENCE</scope>
    <source>
        <strain evidence="3">USNM1676648</strain>
        <tissue evidence="3">Polyp</tissue>
    </source>
</reference>
<feature type="transmembrane region" description="Helical" evidence="2">
    <location>
        <begin position="174"/>
        <end position="195"/>
    </location>
</feature>
<comment type="caution">
    <text evidence="3">The sequence shown here is derived from an EMBL/GenBank/DDBJ whole genome shotgun (WGS) entry which is preliminary data.</text>
</comment>
<feature type="transmembrane region" description="Helical" evidence="2">
    <location>
        <begin position="372"/>
        <end position="390"/>
    </location>
</feature>
<dbReference type="AlphaFoldDB" id="A0A9W9YTL0"/>
<dbReference type="InterPro" id="IPR036259">
    <property type="entry name" value="MFS_trans_sf"/>
</dbReference>
<organism evidence="3 4">
    <name type="scientific">Desmophyllum pertusum</name>
    <dbReference type="NCBI Taxonomy" id="174260"/>
    <lineage>
        <taxon>Eukaryota</taxon>
        <taxon>Metazoa</taxon>
        <taxon>Cnidaria</taxon>
        <taxon>Anthozoa</taxon>
        <taxon>Hexacorallia</taxon>
        <taxon>Scleractinia</taxon>
        <taxon>Caryophylliina</taxon>
        <taxon>Caryophylliidae</taxon>
        <taxon>Desmophyllum</taxon>
    </lineage>
</organism>
<dbReference type="PANTHER" id="PTHR11328">
    <property type="entry name" value="MAJOR FACILITATOR SUPERFAMILY DOMAIN-CONTAINING PROTEIN"/>
    <property type="match status" value="1"/>
</dbReference>
<keyword evidence="4" id="KW-1185">Reference proteome</keyword>
<dbReference type="Proteomes" id="UP001163046">
    <property type="component" value="Unassembled WGS sequence"/>
</dbReference>
<dbReference type="Gene3D" id="1.20.1250.20">
    <property type="entry name" value="MFS general substrate transporter like domains"/>
    <property type="match status" value="2"/>
</dbReference>
<dbReference type="GO" id="GO:0015293">
    <property type="term" value="F:symporter activity"/>
    <property type="evidence" value="ECO:0007669"/>
    <property type="project" value="InterPro"/>
</dbReference>
<feature type="transmembrane region" description="Helical" evidence="2">
    <location>
        <begin position="434"/>
        <end position="458"/>
    </location>
</feature>
<comment type="similarity">
    <text evidence="1">Belongs to the major facilitator superfamily.</text>
</comment>
<dbReference type="PANTHER" id="PTHR11328:SF28">
    <property type="entry name" value="MAJOR FACILITATOR SUPERFAMILY DOMAIN-CONTAINING PROTEIN 12"/>
    <property type="match status" value="1"/>
</dbReference>
<dbReference type="EMBL" id="MU827306">
    <property type="protein sequence ID" value="KAJ7363318.1"/>
    <property type="molecule type" value="Genomic_DNA"/>
</dbReference>
<feature type="transmembrane region" description="Helical" evidence="2">
    <location>
        <begin position="28"/>
        <end position="52"/>
    </location>
</feature>
<evidence type="ECO:0000256" key="1">
    <source>
        <dbReference type="ARBA" id="ARBA00008335"/>
    </source>
</evidence>
<gene>
    <name evidence="3" type="primary">MFSD12_3</name>
    <name evidence="3" type="ORF">OS493_011605</name>
</gene>
<dbReference type="Pfam" id="PF13347">
    <property type="entry name" value="MFS_2"/>
    <property type="match status" value="1"/>
</dbReference>
<dbReference type="CDD" id="cd17491">
    <property type="entry name" value="MFS_MFSD12"/>
    <property type="match status" value="1"/>
</dbReference>